<evidence type="ECO:0000256" key="3">
    <source>
        <dbReference type="ARBA" id="ARBA00022670"/>
    </source>
</evidence>
<dbReference type="SUPFAM" id="SSF101821">
    <property type="entry name" value="Aminopeptidase/glucanase lid domain"/>
    <property type="match status" value="1"/>
</dbReference>
<evidence type="ECO:0000256" key="5">
    <source>
        <dbReference type="ARBA" id="ARBA00022801"/>
    </source>
</evidence>
<accession>A0A096CMK7</accession>
<dbReference type="Pfam" id="PF05343">
    <property type="entry name" value="Peptidase_M42"/>
    <property type="match status" value="1"/>
</dbReference>
<dbReference type="PANTHER" id="PTHR32481:SF5">
    <property type="entry name" value="ENDOGLUCANASE"/>
    <property type="match status" value="1"/>
</dbReference>
<feature type="binding site" evidence="7">
    <location>
        <position position="202"/>
    </location>
    <ligand>
        <name>Zn(2+)</name>
        <dbReference type="ChEBI" id="CHEBI:29105"/>
        <label>2</label>
    </ligand>
</feature>
<dbReference type="EMBL" id="ADLO01000052">
    <property type="protein sequence ID" value="KGF56027.1"/>
    <property type="molecule type" value="Genomic_DNA"/>
</dbReference>
<feature type="binding site" evidence="7">
    <location>
        <position position="224"/>
    </location>
    <ligand>
        <name>Zn(2+)</name>
        <dbReference type="ChEBI" id="CHEBI:29105"/>
        <label>1</label>
    </ligand>
</feature>
<comment type="cofactor">
    <cofactor evidence="7">
        <name>a divalent metal cation</name>
        <dbReference type="ChEBI" id="CHEBI:60240"/>
    </cofactor>
    <text evidence="7">Binds 2 divalent metal cations per subunit.</text>
</comment>
<keyword evidence="2" id="KW-0031">Aminopeptidase</keyword>
<dbReference type="Gene3D" id="3.40.630.10">
    <property type="entry name" value="Zn peptidases"/>
    <property type="match status" value="1"/>
</dbReference>
<dbReference type="InterPro" id="IPR023367">
    <property type="entry name" value="Peptidase_M42_dom2"/>
</dbReference>
<evidence type="ECO:0000313" key="9">
    <source>
        <dbReference type="Proteomes" id="UP000029585"/>
    </source>
</evidence>
<evidence type="ECO:0000256" key="7">
    <source>
        <dbReference type="PIRSR" id="PIRSR001123-2"/>
    </source>
</evidence>
<dbReference type="GO" id="GO:0046872">
    <property type="term" value="F:metal ion binding"/>
    <property type="evidence" value="ECO:0007669"/>
    <property type="project" value="UniProtKB-UniRule"/>
</dbReference>
<reference evidence="8 9" key="1">
    <citation type="submission" date="2011-08" db="EMBL/GenBank/DDBJ databases">
        <title>The Genome Sequence of Clostridium orbiscindens 1_3_50AFAA.</title>
        <authorList>
            <consortium name="The Broad Institute Genome Sequencing Platform"/>
            <person name="Earl A."/>
            <person name="Ward D."/>
            <person name="Feldgarden M."/>
            <person name="Gevers D."/>
            <person name="Daigneault M."/>
            <person name="Strauss J."/>
            <person name="Allen-Vercoe E."/>
            <person name="Young S.K."/>
            <person name="Zeng Q."/>
            <person name="Gargeya S."/>
            <person name="Fitzgerald M."/>
            <person name="Haas B."/>
            <person name="Abouelleil A."/>
            <person name="Alvarado L."/>
            <person name="Arachchi H.M."/>
            <person name="Berlin A."/>
            <person name="Brown A."/>
            <person name="Chapman S.B."/>
            <person name="Chen Z."/>
            <person name="Dunbar C."/>
            <person name="Freedman E."/>
            <person name="Gearin G."/>
            <person name="Gellesch M."/>
            <person name="Goldberg J."/>
            <person name="Griggs A."/>
            <person name="Gujja S."/>
            <person name="Heiman D."/>
            <person name="Howarth C."/>
            <person name="Larson L."/>
            <person name="Lui A."/>
            <person name="MacDonald P.J.P."/>
            <person name="Montmayeur A."/>
            <person name="Murphy C."/>
            <person name="Neiman D."/>
            <person name="Pearson M."/>
            <person name="Priest M."/>
            <person name="Roberts A."/>
            <person name="Saif S."/>
            <person name="Shea T."/>
            <person name="Shenoy N."/>
            <person name="Sisk P."/>
            <person name="Stolte C."/>
            <person name="Sykes S."/>
            <person name="Wortman J."/>
            <person name="Nusbaum C."/>
            <person name="Birren B."/>
        </authorList>
    </citation>
    <scope>NUCLEOTIDE SEQUENCE [LARGE SCALE GENOMIC DNA]</scope>
    <source>
        <strain evidence="8 9">1_3_50AFAA</strain>
    </source>
</reference>
<dbReference type="GO" id="GO:0004177">
    <property type="term" value="F:aminopeptidase activity"/>
    <property type="evidence" value="ECO:0007669"/>
    <property type="project" value="UniProtKB-UniRule"/>
</dbReference>
<evidence type="ECO:0008006" key="10">
    <source>
        <dbReference type="Google" id="ProtNLM"/>
    </source>
</evidence>
<dbReference type="PATRIC" id="fig|742738.3.peg.1541"/>
<evidence type="ECO:0000313" key="8">
    <source>
        <dbReference type="EMBL" id="KGF56027.1"/>
    </source>
</evidence>
<dbReference type="RefSeq" id="WP_044940181.1">
    <property type="nucleotide sequence ID" value="NZ_KN174162.1"/>
</dbReference>
<sequence>MRELLERLCALNAVSSWEDEVRAFLLAEVEPHADRLRVDALGNLIAWKKGRKHTGSKLLLTAHMDEVGLMIRQITDDGYLKFDTVGAIDRRVLLGKPVLVGPKRVPGVVGLKAYHLVSREEEKSVPKLDEFYIDIGARDRAGAEAQVALGDTAAFDSDAGDFGAGLFHGKALGSRLGCAVLLTLLRDELPMDCTFVFTAQKEVGARGAFGAAFSVTPEVALVVDGADAADLAGVPAHKQGCSLGGGVVLPYMDQGAIADRGLFEALRSLAEAGGIPWQTMRSVAGRTDTAAIQRTKEGVRTAAVSIPVRYPRTPSGVTCLRDAEAALALIRAFVGHLAEKE</sequence>
<dbReference type="HOGENOM" id="CLU_047249_1_0_9"/>
<dbReference type="Gene3D" id="2.40.30.40">
    <property type="entry name" value="Peptidase M42, domain 2"/>
    <property type="match status" value="1"/>
</dbReference>
<comment type="caution">
    <text evidence="8">The sequence shown here is derived from an EMBL/GenBank/DDBJ whole genome shotgun (WGS) entry which is preliminary data.</text>
</comment>
<keyword evidence="9" id="KW-1185">Reference proteome</keyword>
<dbReference type="PANTHER" id="PTHR32481">
    <property type="entry name" value="AMINOPEPTIDASE"/>
    <property type="match status" value="1"/>
</dbReference>
<evidence type="ECO:0000256" key="2">
    <source>
        <dbReference type="ARBA" id="ARBA00022438"/>
    </source>
</evidence>
<feature type="binding site" evidence="7">
    <location>
        <position position="63"/>
    </location>
    <ligand>
        <name>Zn(2+)</name>
        <dbReference type="ChEBI" id="CHEBI:29105"/>
        <label>1</label>
    </ligand>
</feature>
<organism evidence="8 9">
    <name type="scientific">Flavonifractor plautii 1_3_50AFAA</name>
    <dbReference type="NCBI Taxonomy" id="742738"/>
    <lineage>
        <taxon>Bacteria</taxon>
        <taxon>Bacillati</taxon>
        <taxon>Bacillota</taxon>
        <taxon>Clostridia</taxon>
        <taxon>Eubacteriales</taxon>
        <taxon>Oscillospiraceae</taxon>
        <taxon>Flavonifractor</taxon>
    </lineage>
</organism>
<gene>
    <name evidence="8" type="ORF">HMPREF9460_01494</name>
</gene>
<protein>
    <recommendedName>
        <fullName evidence="10">M42 glutamyl aminopeptidase</fullName>
    </recommendedName>
</protein>
<dbReference type="AlphaFoldDB" id="A0A096CMK7"/>
<evidence type="ECO:0000256" key="6">
    <source>
        <dbReference type="PIRNR" id="PIRNR001123"/>
    </source>
</evidence>
<dbReference type="InterPro" id="IPR051464">
    <property type="entry name" value="Peptidase_M42_aminopept"/>
</dbReference>
<name>A0A096CMK7_FLAPL</name>
<dbReference type="GO" id="GO:0006508">
    <property type="term" value="P:proteolysis"/>
    <property type="evidence" value="ECO:0007669"/>
    <property type="project" value="UniProtKB-KW"/>
</dbReference>
<dbReference type="InterPro" id="IPR008007">
    <property type="entry name" value="Peptidase_M42"/>
</dbReference>
<dbReference type="eggNOG" id="COG1363">
    <property type="taxonomic scope" value="Bacteria"/>
</dbReference>
<dbReference type="Proteomes" id="UP000029585">
    <property type="component" value="Unassembled WGS sequence"/>
</dbReference>
<dbReference type="SUPFAM" id="SSF53187">
    <property type="entry name" value="Zn-dependent exopeptidases"/>
    <property type="match status" value="1"/>
</dbReference>
<evidence type="ECO:0000256" key="4">
    <source>
        <dbReference type="ARBA" id="ARBA00022723"/>
    </source>
</evidence>
<evidence type="ECO:0000256" key="1">
    <source>
        <dbReference type="ARBA" id="ARBA00006272"/>
    </source>
</evidence>
<keyword evidence="5" id="KW-0378">Hydrolase</keyword>
<keyword evidence="4 7" id="KW-0479">Metal-binding</keyword>
<dbReference type="PIRSF" id="PIRSF001123">
    <property type="entry name" value="PepA_GA"/>
    <property type="match status" value="1"/>
</dbReference>
<proteinExistence type="inferred from homology"/>
<keyword evidence="3" id="KW-0645">Protease</keyword>
<comment type="similarity">
    <text evidence="1 6">Belongs to the peptidase M42 family.</text>
</comment>